<sequence>MATVQSGSTQSPSLENLAANGTGYDIGQLRGVFENHFTWTTAFERNVHRYARRAAISDPETGRSWTYAELGVVTGQLVEGLRRAGVGVGDMVSYQLMNRPEFAFLYVAAQGVRAVSSPMNFRLSPGETAFILDETKPVVFVYEREQASVVAQALELATHTPAVVAGVGDGPLLDGTVAFEELLATDAPSFRAPQDGSVWDESSRLFTSGTTGMPKAVPLTSLNETLSAHDVIMAFPLASTDKTMNMSPWFHRGGNYCAGPNPALFVGAEVVCLRRFDEAVVLDAIEGSKLTYVIGAPTNLERLADEQETNPRDISSLRGIVTMGAPLEKAAAIRYQKTLHPRLMNGYGTTEAFWNTFLRPEDLPEFAGSAGRACIDDDVAVVHVYEDRFAEPGDTVPKDGHTVGEVIMRTIKAGYAYSDAERTAEKFRDGWMYPGDLATWDENEIVTIVGRKDDMLISGGENVHPVQVEEALAEHPGVADSIVTGLADEEWGELVVAYVRRKPGALADEQQAANDLDAHCKAHPGLADFKRPRRYAFVDDLPYTATGKKQHYILKNQALEDASGGRFVSPSRR</sequence>
<dbReference type="SUPFAM" id="SSF56801">
    <property type="entry name" value="Acetyl-CoA synthetase-like"/>
    <property type="match status" value="1"/>
</dbReference>
<keyword evidence="4" id="KW-1185">Reference proteome</keyword>
<dbReference type="InterPro" id="IPR025110">
    <property type="entry name" value="AMP-bd_C"/>
</dbReference>
<dbReference type="PANTHER" id="PTHR43201">
    <property type="entry name" value="ACYL-COA SYNTHETASE"/>
    <property type="match status" value="1"/>
</dbReference>
<dbReference type="Proteomes" id="UP001595900">
    <property type="component" value="Unassembled WGS sequence"/>
</dbReference>
<dbReference type="InterPro" id="IPR042099">
    <property type="entry name" value="ANL_N_sf"/>
</dbReference>
<evidence type="ECO:0000259" key="1">
    <source>
        <dbReference type="Pfam" id="PF00501"/>
    </source>
</evidence>
<organism evidence="3 4">
    <name type="scientific">Gryllotalpicola reticulitermitis</name>
    <dbReference type="NCBI Taxonomy" id="1184153"/>
    <lineage>
        <taxon>Bacteria</taxon>
        <taxon>Bacillati</taxon>
        <taxon>Actinomycetota</taxon>
        <taxon>Actinomycetes</taxon>
        <taxon>Micrococcales</taxon>
        <taxon>Microbacteriaceae</taxon>
        <taxon>Gryllotalpicola</taxon>
    </lineage>
</organism>
<feature type="domain" description="AMP-dependent synthetase/ligase" evidence="1">
    <location>
        <begin position="43"/>
        <end position="409"/>
    </location>
</feature>
<protein>
    <submittedName>
        <fullName evidence="3">Class I adenylate-forming enzyme family protein</fullName>
    </submittedName>
</protein>
<dbReference type="Pfam" id="PF00501">
    <property type="entry name" value="AMP-binding"/>
    <property type="match status" value="1"/>
</dbReference>
<evidence type="ECO:0000313" key="3">
    <source>
        <dbReference type="EMBL" id="MFC4242601.1"/>
    </source>
</evidence>
<dbReference type="Pfam" id="PF13193">
    <property type="entry name" value="AMP-binding_C"/>
    <property type="match status" value="1"/>
</dbReference>
<reference evidence="4" key="1">
    <citation type="journal article" date="2019" name="Int. J. Syst. Evol. Microbiol.">
        <title>The Global Catalogue of Microorganisms (GCM) 10K type strain sequencing project: providing services to taxonomists for standard genome sequencing and annotation.</title>
        <authorList>
            <consortium name="The Broad Institute Genomics Platform"/>
            <consortium name="The Broad Institute Genome Sequencing Center for Infectious Disease"/>
            <person name="Wu L."/>
            <person name="Ma J."/>
        </authorList>
    </citation>
    <scope>NUCLEOTIDE SEQUENCE [LARGE SCALE GENOMIC DNA]</scope>
    <source>
        <strain evidence="4">CGMCC 1.10363</strain>
    </source>
</reference>
<comment type="caution">
    <text evidence="3">The sequence shown here is derived from an EMBL/GenBank/DDBJ whole genome shotgun (WGS) entry which is preliminary data.</text>
</comment>
<dbReference type="Gene3D" id="3.40.50.12780">
    <property type="entry name" value="N-terminal domain of ligase-like"/>
    <property type="match status" value="1"/>
</dbReference>
<dbReference type="Gene3D" id="3.30.300.30">
    <property type="match status" value="1"/>
</dbReference>
<gene>
    <name evidence="3" type="ORF">ACFOYW_04380</name>
</gene>
<evidence type="ECO:0000313" key="4">
    <source>
        <dbReference type="Proteomes" id="UP001595900"/>
    </source>
</evidence>
<dbReference type="PANTHER" id="PTHR43201:SF32">
    <property type="entry name" value="2-SUCCINYLBENZOATE--COA LIGASE, CHLOROPLASTIC_PEROXISOMAL"/>
    <property type="match status" value="1"/>
</dbReference>
<dbReference type="InterPro" id="IPR045851">
    <property type="entry name" value="AMP-bd_C_sf"/>
</dbReference>
<dbReference type="EMBL" id="JBHSCN010000003">
    <property type="protein sequence ID" value="MFC4242601.1"/>
    <property type="molecule type" value="Genomic_DNA"/>
</dbReference>
<name>A0ABV8Q528_9MICO</name>
<dbReference type="InterPro" id="IPR000873">
    <property type="entry name" value="AMP-dep_synth/lig_dom"/>
</dbReference>
<feature type="domain" description="AMP-binding enzyme C-terminal" evidence="2">
    <location>
        <begin position="467"/>
        <end position="548"/>
    </location>
</feature>
<dbReference type="RefSeq" id="WP_390227471.1">
    <property type="nucleotide sequence ID" value="NZ_JBHSCN010000003.1"/>
</dbReference>
<proteinExistence type="predicted"/>
<evidence type="ECO:0000259" key="2">
    <source>
        <dbReference type="Pfam" id="PF13193"/>
    </source>
</evidence>
<accession>A0ABV8Q528</accession>